<protein>
    <submittedName>
        <fullName evidence="1">Uncharacterized protein</fullName>
    </submittedName>
</protein>
<gene>
    <name evidence="1" type="ORF">BDZ94DRAFT_1123542</name>
</gene>
<evidence type="ECO:0000313" key="2">
    <source>
        <dbReference type="Proteomes" id="UP000807353"/>
    </source>
</evidence>
<evidence type="ECO:0000313" key="1">
    <source>
        <dbReference type="EMBL" id="KAF9455471.1"/>
    </source>
</evidence>
<comment type="caution">
    <text evidence="1">The sequence shown here is derived from an EMBL/GenBank/DDBJ whole genome shotgun (WGS) entry which is preliminary data.</text>
</comment>
<feature type="non-terminal residue" evidence="1">
    <location>
        <position position="1"/>
    </location>
</feature>
<keyword evidence="2" id="KW-1185">Reference proteome</keyword>
<reference evidence="1" key="1">
    <citation type="submission" date="2020-11" db="EMBL/GenBank/DDBJ databases">
        <authorList>
            <consortium name="DOE Joint Genome Institute"/>
            <person name="Ahrendt S."/>
            <person name="Riley R."/>
            <person name="Andreopoulos W."/>
            <person name="Labutti K."/>
            <person name="Pangilinan J."/>
            <person name="Ruiz-Duenas F.J."/>
            <person name="Barrasa J.M."/>
            <person name="Sanchez-Garcia M."/>
            <person name="Camarero S."/>
            <person name="Miyauchi S."/>
            <person name="Serrano A."/>
            <person name="Linde D."/>
            <person name="Babiker R."/>
            <person name="Drula E."/>
            <person name="Ayuso-Fernandez I."/>
            <person name="Pacheco R."/>
            <person name="Padilla G."/>
            <person name="Ferreira P."/>
            <person name="Barriuso J."/>
            <person name="Kellner H."/>
            <person name="Castanera R."/>
            <person name="Alfaro M."/>
            <person name="Ramirez L."/>
            <person name="Pisabarro A.G."/>
            <person name="Kuo A."/>
            <person name="Tritt A."/>
            <person name="Lipzen A."/>
            <person name="He G."/>
            <person name="Yan M."/>
            <person name="Ng V."/>
            <person name="Cullen D."/>
            <person name="Martin F."/>
            <person name="Rosso M.-N."/>
            <person name="Henrissat B."/>
            <person name="Hibbett D."/>
            <person name="Martinez A.T."/>
            <person name="Grigoriev I.V."/>
        </authorList>
    </citation>
    <scope>NUCLEOTIDE SEQUENCE</scope>
    <source>
        <strain evidence="1">CBS 247.69</strain>
    </source>
</reference>
<sequence length="109" mass="13211">LEIGSPMASMYILGHPDHYTSHKFTLFWWKRFVTRVKLYWKTCDVNEHGNESQMLEDDETEKVVISKHNEQYVGYSQVDDYTNRSMELENLRLYQWTLRCEKQKLTKDK</sequence>
<dbReference type="OrthoDB" id="3259294at2759"/>
<proteinExistence type="predicted"/>
<dbReference type="AlphaFoldDB" id="A0A9P5XTH4"/>
<feature type="non-terminal residue" evidence="1">
    <location>
        <position position="109"/>
    </location>
</feature>
<dbReference type="Proteomes" id="UP000807353">
    <property type="component" value="Unassembled WGS sequence"/>
</dbReference>
<organism evidence="1 2">
    <name type="scientific">Collybia nuda</name>
    <dbReference type="NCBI Taxonomy" id="64659"/>
    <lineage>
        <taxon>Eukaryota</taxon>
        <taxon>Fungi</taxon>
        <taxon>Dikarya</taxon>
        <taxon>Basidiomycota</taxon>
        <taxon>Agaricomycotina</taxon>
        <taxon>Agaricomycetes</taxon>
        <taxon>Agaricomycetidae</taxon>
        <taxon>Agaricales</taxon>
        <taxon>Tricholomatineae</taxon>
        <taxon>Clitocybaceae</taxon>
        <taxon>Collybia</taxon>
    </lineage>
</organism>
<accession>A0A9P5XTH4</accession>
<dbReference type="EMBL" id="MU150661">
    <property type="protein sequence ID" value="KAF9455471.1"/>
    <property type="molecule type" value="Genomic_DNA"/>
</dbReference>
<name>A0A9P5XTH4_9AGAR</name>